<keyword evidence="3" id="KW-0449">Lipoprotein</keyword>
<evidence type="ECO:0000313" key="4">
    <source>
        <dbReference type="Proteomes" id="UP000251835"/>
    </source>
</evidence>
<dbReference type="InterPro" id="IPR051043">
    <property type="entry name" value="Sulfatase_Mod_Factor_Kinase"/>
</dbReference>
<feature type="region of interest" description="Disordered" evidence="1">
    <location>
        <begin position="412"/>
        <end position="434"/>
    </location>
</feature>
<comment type="caution">
    <text evidence="3">The sequence shown here is derived from an EMBL/GenBank/DDBJ whole genome shotgun (WGS) entry which is preliminary data.</text>
</comment>
<proteinExistence type="predicted"/>
<dbReference type="InterPro" id="IPR005532">
    <property type="entry name" value="SUMF_dom"/>
</dbReference>
<name>A0A7L4UNR9_BALHA</name>
<dbReference type="OrthoDB" id="9768004at2"/>
<accession>A0A7L4UNR9</accession>
<evidence type="ECO:0000256" key="1">
    <source>
        <dbReference type="SAM" id="MobiDB-lite"/>
    </source>
</evidence>
<dbReference type="InterPro" id="IPR016187">
    <property type="entry name" value="CTDL_fold"/>
</dbReference>
<keyword evidence="4" id="KW-1185">Reference proteome</keyword>
<dbReference type="SUPFAM" id="SSF56436">
    <property type="entry name" value="C-type lectin-like"/>
    <property type="match status" value="1"/>
</dbReference>
<dbReference type="EMBL" id="QENZ01000005">
    <property type="protein sequence ID" value="PVX49978.1"/>
    <property type="molecule type" value="Genomic_DNA"/>
</dbReference>
<reference evidence="3 4" key="1">
    <citation type="submission" date="2018-05" db="EMBL/GenBank/DDBJ databases">
        <title>Genomic Encyclopedia of Type Strains, Phase IV (KMG-IV): sequencing the most valuable type-strain genomes for metagenomic binning, comparative biology and taxonomic classification.</title>
        <authorList>
            <person name="Goeker M."/>
        </authorList>
    </citation>
    <scope>NUCLEOTIDE SEQUENCE [LARGE SCALE GENOMIC DNA]</scope>
    <source>
        <strain evidence="3 4">DSM 28579</strain>
    </source>
</reference>
<gene>
    <name evidence="3" type="ORF">C7377_1620</name>
</gene>
<protein>
    <submittedName>
        <fullName evidence="3">Gliding motility-associated lipoprotein GldJ</fullName>
    </submittedName>
</protein>
<dbReference type="GO" id="GO:0120147">
    <property type="term" value="F:formylglycine-generating oxidase activity"/>
    <property type="evidence" value="ECO:0007669"/>
    <property type="project" value="TreeGrafter"/>
</dbReference>
<evidence type="ECO:0000259" key="2">
    <source>
        <dbReference type="Pfam" id="PF03781"/>
    </source>
</evidence>
<dbReference type="PANTHER" id="PTHR23150">
    <property type="entry name" value="SULFATASE MODIFYING FACTOR 1, 2"/>
    <property type="match status" value="1"/>
</dbReference>
<dbReference type="RefSeq" id="WP_116496839.1">
    <property type="nucleotide sequence ID" value="NZ_QENZ01000005.1"/>
</dbReference>
<dbReference type="AlphaFoldDB" id="A0A7L4UNR9"/>
<sequence>MKQIIFYGIFFTFIISLSSCNSKLNVFGGKNKTHSSTTGWKYNDPDNGGFQYYNGYQAQIGPGLVHIPGGTFVMGQNQKDVMGDWNNIRRRVTVASFFMDETEVRNVDYREYLYWLSRVHGGDDSITQTALPDTLVWRDELAYNEPQVQNYFRHTAFSEYPVVGVSWEQANAYAKWRSDRVNEIMLIKNRVIKENPDQQGAENFNTEAYLAGQYDAELDKGLRDLSSQDGKDIRHANWSDGIMLPDYRLPTEAEWEYAAYGLLGNTEKEIIKEGRVYPWTGKWVRNDGSRKSGNKRKDMGKMMANFARGNGDYMGLAGSLNDGGDITVPVKSFWPNDFGLYNTAGNVNEWVADVYRPMNPLDVSEFNPYRGNVFKVNVTDENGNIVEKDKYGRIKKRVQTKEELKNRKNYTVGDARNYKDGDPGSRIDQGDSTLDPMYNNGSGNELIGITSMISDKSRVYKGGSWRDRAFWLSPSTRRFMNQDMARDDIGFRCAMSQIGSPENKPKKWK</sequence>
<organism evidence="3 4">
    <name type="scientific">Balneicella halophila</name>
    <dbReference type="NCBI Taxonomy" id="1537566"/>
    <lineage>
        <taxon>Bacteria</taxon>
        <taxon>Pseudomonadati</taxon>
        <taxon>Bacteroidota</taxon>
        <taxon>Bacteroidia</taxon>
        <taxon>Bacteroidales</taxon>
        <taxon>Balneicellaceae</taxon>
        <taxon>Balneicella</taxon>
    </lineage>
</organism>
<dbReference type="PANTHER" id="PTHR23150:SF19">
    <property type="entry name" value="FORMYLGLYCINE-GENERATING ENZYME"/>
    <property type="match status" value="1"/>
</dbReference>
<dbReference type="Gene3D" id="3.90.1580.10">
    <property type="entry name" value="paralog of FGE (formylglycine-generating enzyme)"/>
    <property type="match status" value="1"/>
</dbReference>
<dbReference type="InterPro" id="IPR042095">
    <property type="entry name" value="SUMF_sf"/>
</dbReference>
<dbReference type="Proteomes" id="UP000251835">
    <property type="component" value="Unassembled WGS sequence"/>
</dbReference>
<feature type="domain" description="Sulfatase-modifying factor enzyme-like" evidence="2">
    <location>
        <begin position="62"/>
        <end position="362"/>
    </location>
</feature>
<feature type="compositionally biased region" description="Basic and acidic residues" evidence="1">
    <location>
        <begin position="416"/>
        <end position="429"/>
    </location>
</feature>
<dbReference type="PROSITE" id="PS51257">
    <property type="entry name" value="PROKAR_LIPOPROTEIN"/>
    <property type="match status" value="1"/>
</dbReference>
<evidence type="ECO:0000313" key="3">
    <source>
        <dbReference type="EMBL" id="PVX49978.1"/>
    </source>
</evidence>
<dbReference type="Pfam" id="PF03781">
    <property type="entry name" value="FGE-sulfatase"/>
    <property type="match status" value="1"/>
</dbReference>